<keyword evidence="4" id="KW-0677">Repeat</keyword>
<keyword evidence="5" id="KW-0130">Cell adhesion</keyword>
<dbReference type="Proteomes" id="UP001626550">
    <property type="component" value="Unassembled WGS sequence"/>
</dbReference>
<keyword evidence="7" id="KW-0206">Cytoskeleton</keyword>
<dbReference type="GO" id="GO:0005856">
    <property type="term" value="C:cytoskeleton"/>
    <property type="evidence" value="ECO:0007669"/>
    <property type="project" value="UniProtKB-SubCell"/>
</dbReference>
<evidence type="ECO:0000256" key="8">
    <source>
        <dbReference type="SAM" id="Coils"/>
    </source>
</evidence>
<feature type="domain" description="Calponin-homology (CH)" evidence="9">
    <location>
        <begin position="64"/>
        <end position="178"/>
    </location>
</feature>
<dbReference type="Pfam" id="PF00307">
    <property type="entry name" value="CH"/>
    <property type="match status" value="1"/>
</dbReference>
<evidence type="ECO:0000313" key="11">
    <source>
        <dbReference type="Proteomes" id="UP001626550"/>
    </source>
</evidence>
<keyword evidence="3" id="KW-0963">Cytoplasm</keyword>
<dbReference type="InterPro" id="IPR036872">
    <property type="entry name" value="CH_dom_sf"/>
</dbReference>
<evidence type="ECO:0000256" key="1">
    <source>
        <dbReference type="ARBA" id="ARBA00004245"/>
    </source>
</evidence>
<dbReference type="SUPFAM" id="SSF47576">
    <property type="entry name" value="Calponin-homology domain, CH-domain"/>
    <property type="match status" value="1"/>
</dbReference>
<comment type="caution">
    <text evidence="10">The sequence shown here is derived from an EMBL/GenBank/DDBJ whole genome shotgun (WGS) entry which is preliminary data.</text>
</comment>
<evidence type="ECO:0000313" key="10">
    <source>
        <dbReference type="EMBL" id="KAL3319204.1"/>
    </source>
</evidence>
<dbReference type="GO" id="GO:0007155">
    <property type="term" value="P:cell adhesion"/>
    <property type="evidence" value="ECO:0007669"/>
    <property type="project" value="UniProtKB-KW"/>
</dbReference>
<keyword evidence="11" id="KW-1185">Reference proteome</keyword>
<evidence type="ECO:0000256" key="4">
    <source>
        <dbReference type="ARBA" id="ARBA00022737"/>
    </source>
</evidence>
<dbReference type="InterPro" id="IPR028433">
    <property type="entry name" value="Parvin"/>
</dbReference>
<evidence type="ECO:0000256" key="5">
    <source>
        <dbReference type="ARBA" id="ARBA00022889"/>
    </source>
</evidence>
<dbReference type="PROSITE" id="PS50021">
    <property type="entry name" value="CH"/>
    <property type="match status" value="2"/>
</dbReference>
<protein>
    <recommendedName>
        <fullName evidence="9">Calponin-homology (CH) domain-containing protein</fullName>
    </recommendedName>
</protein>
<organism evidence="10 11">
    <name type="scientific">Cichlidogyrus casuarinus</name>
    <dbReference type="NCBI Taxonomy" id="1844966"/>
    <lineage>
        <taxon>Eukaryota</taxon>
        <taxon>Metazoa</taxon>
        <taxon>Spiralia</taxon>
        <taxon>Lophotrochozoa</taxon>
        <taxon>Platyhelminthes</taxon>
        <taxon>Monogenea</taxon>
        <taxon>Monopisthocotylea</taxon>
        <taxon>Dactylogyridea</taxon>
        <taxon>Ancyrocephalidae</taxon>
        <taxon>Cichlidogyrus</taxon>
    </lineage>
</organism>
<dbReference type="EMBL" id="JBJKFK010000159">
    <property type="protein sequence ID" value="KAL3319204.1"/>
    <property type="molecule type" value="Genomic_DNA"/>
</dbReference>
<comment type="subcellular location">
    <subcellularLocation>
        <location evidence="1">Cytoplasm</location>
        <location evidence="1">Cytoskeleton</location>
    </subcellularLocation>
</comment>
<dbReference type="PANTHER" id="PTHR12114:SF4">
    <property type="entry name" value="GH23568P"/>
    <property type="match status" value="1"/>
</dbReference>
<comment type="similarity">
    <text evidence="2">Belongs to the parvin family.</text>
</comment>
<feature type="domain" description="Calponin-homology (CH)" evidence="9">
    <location>
        <begin position="223"/>
        <end position="330"/>
    </location>
</feature>
<dbReference type="InterPro" id="IPR001715">
    <property type="entry name" value="CH_dom"/>
</dbReference>
<keyword evidence="6" id="KW-0009">Actin-binding</keyword>
<accession>A0ABD2QI56</accession>
<reference evidence="10 11" key="1">
    <citation type="submission" date="2024-11" db="EMBL/GenBank/DDBJ databases">
        <title>Adaptive evolution of stress response genes in parasites aligns with host niche diversity.</title>
        <authorList>
            <person name="Hahn C."/>
            <person name="Resl P."/>
        </authorList>
    </citation>
    <scope>NUCLEOTIDE SEQUENCE [LARGE SCALE GENOMIC DNA]</scope>
    <source>
        <strain evidence="10">EGGRZ-B1_66</strain>
        <tissue evidence="10">Body</tissue>
    </source>
</reference>
<keyword evidence="8" id="KW-0175">Coiled coil</keyword>
<gene>
    <name evidence="10" type="ORF">Ciccas_002122</name>
</gene>
<name>A0ABD2QI56_9PLAT</name>
<dbReference type="GO" id="GO:0003779">
    <property type="term" value="F:actin binding"/>
    <property type="evidence" value="ECO:0007669"/>
    <property type="project" value="UniProtKB-KW"/>
</dbReference>
<proteinExistence type="inferred from homology"/>
<sequence>MNTATLKLKELVNQKKKQLAQVKALEEESKSALGVTKRFYNPEYKPNEICTLAETTSKKSEKVQHLDAFIREWINDFLLTKHIVVKDLVEDLKDGYILLEIANTITNQVADPADVPDLTMSKLLQMSRINKTFILMSEFDSNFQKKLEGSPFVTQTGVFQGNLAAILRLMVIIIQLAEPGIALPPDVVLKMLVCQVDSLSYEIQDFRMTDKEQEISSDGIQTEEFSLELLHYVNSKLVLLDLEATKIDQDFRNGVRLIYLLGLLGNFFVPFHFFHQNPQTENEKRTNLRLVSDLLSDSDIQFALTDQQDVQKGDPLATKRIIFAIKNYFEEIN</sequence>
<dbReference type="Gene3D" id="1.10.418.10">
    <property type="entry name" value="Calponin-like domain"/>
    <property type="match status" value="2"/>
</dbReference>
<evidence type="ECO:0000256" key="3">
    <source>
        <dbReference type="ARBA" id="ARBA00022490"/>
    </source>
</evidence>
<evidence type="ECO:0000256" key="6">
    <source>
        <dbReference type="ARBA" id="ARBA00023203"/>
    </source>
</evidence>
<evidence type="ECO:0000256" key="2">
    <source>
        <dbReference type="ARBA" id="ARBA00005666"/>
    </source>
</evidence>
<dbReference type="PANTHER" id="PTHR12114">
    <property type="entry name" value="PARVIN"/>
    <property type="match status" value="1"/>
</dbReference>
<evidence type="ECO:0000256" key="7">
    <source>
        <dbReference type="ARBA" id="ARBA00023212"/>
    </source>
</evidence>
<evidence type="ECO:0000259" key="9">
    <source>
        <dbReference type="PROSITE" id="PS50021"/>
    </source>
</evidence>
<feature type="coiled-coil region" evidence="8">
    <location>
        <begin position="1"/>
        <end position="28"/>
    </location>
</feature>
<dbReference type="AlphaFoldDB" id="A0ABD2QI56"/>